<evidence type="ECO:0000313" key="2">
    <source>
        <dbReference type="Proteomes" id="UP000464735"/>
    </source>
</evidence>
<dbReference type="RefSeq" id="WP_071937148.1">
    <property type="nucleotide sequence ID" value="NZ_CP013197.1"/>
</dbReference>
<reference evidence="1 2" key="1">
    <citation type="submission" date="2019-11" db="EMBL/GenBank/DDBJ databases">
        <title>Whole genome sequencing and comparative genomics analyses of five strains of Spiroplasma citri.</title>
        <authorList>
            <person name="Yokomi R."/>
            <person name="Chen J."/>
            <person name="Rattner R."/>
            <person name="Vidalakis G."/>
        </authorList>
    </citation>
    <scope>NUCLEOTIDE SEQUENCE [LARGE SCALE GENOMIC DNA]</scope>
    <source>
        <strain evidence="1 2">BR12</strain>
    </source>
</reference>
<organism evidence="1 2">
    <name type="scientific">Spiroplasma citri</name>
    <dbReference type="NCBI Taxonomy" id="2133"/>
    <lineage>
        <taxon>Bacteria</taxon>
        <taxon>Bacillati</taxon>
        <taxon>Mycoplasmatota</taxon>
        <taxon>Mollicutes</taxon>
        <taxon>Entomoplasmatales</taxon>
        <taxon>Spiroplasmataceae</taxon>
        <taxon>Spiroplasma</taxon>
    </lineage>
</organism>
<protein>
    <submittedName>
        <fullName evidence="1">Uncharacterized protein</fullName>
    </submittedName>
</protein>
<dbReference type="KEGG" id="sck:SCITRI_00623"/>
<dbReference type="AlphaFoldDB" id="A0AAJ4JY10"/>
<dbReference type="EMBL" id="CP046368">
    <property type="protein sequence ID" value="QIA68579.1"/>
    <property type="molecule type" value="Genomic_DNA"/>
</dbReference>
<evidence type="ECO:0000313" key="1">
    <source>
        <dbReference type="EMBL" id="QIA68579.1"/>
    </source>
</evidence>
<sequence length="534" mass="62781">MKKLLGILSILLSGTTGSFGVHGCAIRGNNLSKTNEYKAEANQDIETFYKIITLIKKKIKDWWDAKALIDINKYFNDVTKLNEFITTLKSDESQPFIGAAISKWPFLEQLINDFKKEVNNINSELAITYNNFYRDTEKEFPILLSDDNIKLKVNKINFDKLSKLIAENKENLNAITISFDINYSVKFKEFDQVYESNGLVIASNNLEVLTNVQENIELWFINFINDLLIKQENKIIDRSNQHFNNINGNNTIWPIIKQELDKKNIITNSQPYFSHFFNTLNLWSSFYRKNSMLTLVGEGYQPDKLTAKNFLEFYKQHNNIISENNYYVKADIKYFLPGNLTIENLPFKDKTPQWRNLKTPIKVLVPKDKVDEQLQQFAEKIMAFWHYYKLETYNNKLVFKMNQADFDTLFKKVSLFKPESSVDARMTLLFETIFNLFNNTCAATEKIKSKIYKPNVAEEEKVISKFKMETIKDDKNITIKLFRNHYSDGNYPIYYINLSYNDFGYSFFFTPDEKERNLENDDYSFLQTIEFKVG</sequence>
<name>A0AAJ4JY10_SPICI</name>
<dbReference type="GeneID" id="54238535"/>
<dbReference type="Proteomes" id="UP000464735">
    <property type="component" value="Chromosome"/>
</dbReference>
<gene>
    <name evidence="1" type="ORF">GL298_03075</name>
</gene>
<proteinExistence type="predicted"/>
<accession>A0AAJ4JY10</accession>